<evidence type="ECO:0000313" key="3">
    <source>
        <dbReference type="EMBL" id="KAE9035983.1"/>
    </source>
</evidence>
<accession>A0A6A3NLP4</accession>
<dbReference type="Pfam" id="PF03221">
    <property type="entry name" value="HTH_Tnp_Tc5"/>
    <property type="match status" value="1"/>
</dbReference>
<evidence type="ECO:0000313" key="4">
    <source>
        <dbReference type="EMBL" id="KAE9046274.1"/>
    </source>
</evidence>
<dbReference type="Proteomes" id="UP000429607">
    <property type="component" value="Unassembled WGS sequence"/>
</dbReference>
<proteinExistence type="predicted"/>
<keyword evidence="1" id="KW-0238">DNA-binding</keyword>
<dbReference type="GO" id="GO:0003677">
    <property type="term" value="F:DNA binding"/>
    <property type="evidence" value="ECO:0007669"/>
    <property type="project" value="UniProtKB-KW"/>
</dbReference>
<dbReference type="Proteomes" id="UP000435112">
    <property type="component" value="Unassembled WGS sequence"/>
</dbReference>
<name>A0A6A3NLP4_9STRA</name>
<evidence type="ECO:0000313" key="5">
    <source>
        <dbReference type="Proteomes" id="UP000429607"/>
    </source>
</evidence>
<gene>
    <name evidence="4" type="ORF">PR001_g4633</name>
    <name evidence="3" type="ORF">PR002_g7297</name>
</gene>
<organism evidence="4 5">
    <name type="scientific">Phytophthora rubi</name>
    <dbReference type="NCBI Taxonomy" id="129364"/>
    <lineage>
        <taxon>Eukaryota</taxon>
        <taxon>Sar</taxon>
        <taxon>Stramenopiles</taxon>
        <taxon>Oomycota</taxon>
        <taxon>Peronosporomycetes</taxon>
        <taxon>Peronosporales</taxon>
        <taxon>Peronosporaceae</taxon>
        <taxon>Phytophthora</taxon>
    </lineage>
</organism>
<dbReference type="Gene3D" id="1.10.10.60">
    <property type="entry name" value="Homeodomain-like"/>
    <property type="match status" value="1"/>
</dbReference>
<protein>
    <recommendedName>
        <fullName evidence="2">HTH CENPB-type domain-containing protein</fullName>
    </recommendedName>
</protein>
<dbReference type="EMBL" id="QXFV01000193">
    <property type="protein sequence ID" value="KAE9046274.1"/>
    <property type="molecule type" value="Genomic_DNA"/>
</dbReference>
<dbReference type="PROSITE" id="PS51253">
    <property type="entry name" value="HTH_CENPB"/>
    <property type="match status" value="1"/>
</dbReference>
<dbReference type="AlphaFoldDB" id="A0A6A3NLP4"/>
<comment type="caution">
    <text evidence="4">The sequence shown here is derived from an EMBL/GenBank/DDBJ whole genome shotgun (WGS) entry which is preliminary data.</text>
</comment>
<dbReference type="EMBL" id="QXFU01000346">
    <property type="protein sequence ID" value="KAE9035983.1"/>
    <property type="molecule type" value="Genomic_DNA"/>
</dbReference>
<evidence type="ECO:0000313" key="6">
    <source>
        <dbReference type="Proteomes" id="UP000435112"/>
    </source>
</evidence>
<evidence type="ECO:0000259" key="2">
    <source>
        <dbReference type="PROSITE" id="PS51253"/>
    </source>
</evidence>
<sequence>MPKSRIPLIYTNAFKLRMVFDYLEAAKEGMTRMAFCKLRGINPPTLQTWERKLMKLVEVSSRQGTTTPSRASRLIVVGSGRVSPSTPIEDALVTFVKDARRDEQIVTRDMIVRKATDLLPDVMESKSYDAQMSWCERFMRRRGLTMRRISQSGSKTRSDLEEARLGFVTDVLKIAMEDCFDPRLGLAPKRTIFNMDQTSVYYNMSSRSTVDFVSAFLLRREAPKAIDARWRILWLLTVASSPHTSCFKDSLAETWEKEFRGYCESSVATFSVQAKAWFDLQVMLD</sequence>
<evidence type="ECO:0000256" key="1">
    <source>
        <dbReference type="ARBA" id="ARBA00023125"/>
    </source>
</evidence>
<feature type="domain" description="HTH CENPB-type" evidence="2">
    <location>
        <begin position="76"/>
        <end position="148"/>
    </location>
</feature>
<dbReference type="OrthoDB" id="166154at2759"/>
<dbReference type="InterPro" id="IPR006600">
    <property type="entry name" value="HTH_CenpB_DNA-bd_dom"/>
</dbReference>
<reference evidence="5 6" key="1">
    <citation type="submission" date="2018-09" db="EMBL/GenBank/DDBJ databases">
        <title>Genomic investigation of the strawberry pathogen Phytophthora fragariae indicates pathogenicity is determined by transcriptional variation in three key races.</title>
        <authorList>
            <person name="Adams T.M."/>
            <person name="Armitage A.D."/>
            <person name="Sobczyk M.K."/>
            <person name="Bates H.J."/>
            <person name="Dunwell J.M."/>
            <person name="Nellist C.F."/>
            <person name="Harrison R.J."/>
        </authorList>
    </citation>
    <scope>NUCLEOTIDE SEQUENCE [LARGE SCALE GENOMIC DNA]</scope>
    <source>
        <strain evidence="4 5">SCRP249</strain>
        <strain evidence="3 6">SCRP324</strain>
    </source>
</reference>